<dbReference type="AlphaFoldDB" id="A0A5N6U6D7"/>
<dbReference type="InterPro" id="IPR018713">
    <property type="entry name" value="MPAB/Lcp_cat_dom"/>
</dbReference>
<evidence type="ECO:0000256" key="1">
    <source>
        <dbReference type="SAM" id="MobiDB-lite"/>
    </source>
</evidence>
<gene>
    <name evidence="4" type="ORF">BDV25DRAFT_126677</name>
</gene>
<dbReference type="GO" id="GO:0016491">
    <property type="term" value="F:oxidoreductase activity"/>
    <property type="evidence" value="ECO:0007669"/>
    <property type="project" value="InterPro"/>
</dbReference>
<evidence type="ECO:0000259" key="3">
    <source>
        <dbReference type="Pfam" id="PF09995"/>
    </source>
</evidence>
<organism evidence="4 5">
    <name type="scientific">Aspergillus avenaceus</name>
    <dbReference type="NCBI Taxonomy" id="36643"/>
    <lineage>
        <taxon>Eukaryota</taxon>
        <taxon>Fungi</taxon>
        <taxon>Dikarya</taxon>
        <taxon>Ascomycota</taxon>
        <taxon>Pezizomycotina</taxon>
        <taxon>Eurotiomycetes</taxon>
        <taxon>Eurotiomycetidae</taxon>
        <taxon>Eurotiales</taxon>
        <taxon>Aspergillaceae</taxon>
        <taxon>Aspergillus</taxon>
        <taxon>Aspergillus subgen. Circumdati</taxon>
    </lineage>
</organism>
<feature type="region of interest" description="Disordered" evidence="1">
    <location>
        <begin position="51"/>
        <end position="70"/>
    </location>
</feature>
<evidence type="ECO:0000313" key="5">
    <source>
        <dbReference type="Proteomes" id="UP000325780"/>
    </source>
</evidence>
<sequence>MPERDEQAKICRAWGYTFEWNSLHQTSEQLHSMMLTYDKLVDDCLERLDEISPPNSVRSNDTEAFKTDGPKPKRDLYSLLRSHAKDDPKLQALWSEINTVPEWVNWDQIKRGQEVFFRYGHPILNVLSFQSLLGGMGAPRVVETLARTGGFSAHVVRRRLLETLQHILQVSYSLDSMKPGGEGHVSSVRVRLLHGSVRSRLLKLAKTKPEYYDVKKYGIPINDLDCIATINTFSTSVVWVGLPRLGIFLRDQEIDDYIALWRLVAFYMGTPTEPFKTTARARAMMESLSLSELDPTDTGKILAHNIIIGLENTAPTYASKEYMEAMARQLNGDELSDRLALPRPALYYQALVYGHCFVVMVSCYGLRALPQLDQRFIAFRRKLYYAIIMDKERGLGGESVFEFKYVPFYNRTTKLGERKATKPTQGGIETVAQAGLVAALAIIMGLLCGTVFGFKMLVPLVFPEIVAQRPY</sequence>
<evidence type="ECO:0000313" key="4">
    <source>
        <dbReference type="EMBL" id="KAE8154197.1"/>
    </source>
</evidence>
<keyword evidence="2" id="KW-1133">Transmembrane helix</keyword>
<evidence type="ECO:0000256" key="2">
    <source>
        <dbReference type="SAM" id="Phobius"/>
    </source>
</evidence>
<keyword evidence="2" id="KW-0812">Transmembrane</keyword>
<dbReference type="InterPro" id="IPR037473">
    <property type="entry name" value="Lcp-like"/>
</dbReference>
<dbReference type="Pfam" id="PF09995">
    <property type="entry name" value="MPAB_Lcp_cat"/>
    <property type="match status" value="1"/>
</dbReference>
<dbReference type="PANTHER" id="PTHR37539">
    <property type="entry name" value="SECRETED PROTEIN-RELATED"/>
    <property type="match status" value="1"/>
</dbReference>
<keyword evidence="5" id="KW-1185">Reference proteome</keyword>
<proteinExistence type="predicted"/>
<feature type="transmembrane region" description="Helical" evidence="2">
    <location>
        <begin position="431"/>
        <end position="454"/>
    </location>
</feature>
<dbReference type="Proteomes" id="UP000325780">
    <property type="component" value="Unassembled WGS sequence"/>
</dbReference>
<dbReference type="OrthoDB" id="6361347at2759"/>
<name>A0A5N6U6D7_ASPAV</name>
<dbReference type="PANTHER" id="PTHR37539:SF1">
    <property type="entry name" value="ER-BOUND OXYGENASE MPAB_MPAB'_RUBBER OXYGENASE CATALYTIC DOMAIN-CONTAINING PROTEIN"/>
    <property type="match status" value="1"/>
</dbReference>
<keyword evidence="2" id="KW-0472">Membrane</keyword>
<reference evidence="4 5" key="1">
    <citation type="submission" date="2019-04" db="EMBL/GenBank/DDBJ databases">
        <title>Friends and foes A comparative genomics study of 23 Aspergillus species from section Flavi.</title>
        <authorList>
            <consortium name="DOE Joint Genome Institute"/>
            <person name="Kjaerbolling I."/>
            <person name="Vesth T."/>
            <person name="Frisvad J.C."/>
            <person name="Nybo J.L."/>
            <person name="Theobald S."/>
            <person name="Kildgaard S."/>
            <person name="Isbrandt T."/>
            <person name="Kuo A."/>
            <person name="Sato A."/>
            <person name="Lyhne E.K."/>
            <person name="Kogle M.E."/>
            <person name="Wiebenga A."/>
            <person name="Kun R.S."/>
            <person name="Lubbers R.J."/>
            <person name="Makela M.R."/>
            <person name="Barry K."/>
            <person name="Chovatia M."/>
            <person name="Clum A."/>
            <person name="Daum C."/>
            <person name="Haridas S."/>
            <person name="He G."/>
            <person name="LaButti K."/>
            <person name="Lipzen A."/>
            <person name="Mondo S."/>
            <person name="Riley R."/>
            <person name="Salamov A."/>
            <person name="Simmons B.A."/>
            <person name="Magnuson J.K."/>
            <person name="Henrissat B."/>
            <person name="Mortensen U.H."/>
            <person name="Larsen T.O."/>
            <person name="Devries R.P."/>
            <person name="Grigoriev I.V."/>
            <person name="Machida M."/>
            <person name="Baker S.E."/>
            <person name="Andersen M.R."/>
        </authorList>
    </citation>
    <scope>NUCLEOTIDE SEQUENCE [LARGE SCALE GENOMIC DNA]</scope>
    <source>
        <strain evidence="4 5">IBT 18842</strain>
    </source>
</reference>
<feature type="compositionally biased region" description="Basic and acidic residues" evidence="1">
    <location>
        <begin position="60"/>
        <end position="70"/>
    </location>
</feature>
<feature type="transmembrane region" description="Helical" evidence="2">
    <location>
        <begin position="346"/>
        <end position="366"/>
    </location>
</feature>
<feature type="domain" description="ER-bound oxygenase mpaB/mpaB'/Rubber oxygenase catalytic" evidence="3">
    <location>
        <begin position="122"/>
        <end position="344"/>
    </location>
</feature>
<accession>A0A5N6U6D7</accession>
<protein>
    <recommendedName>
        <fullName evidence="3">ER-bound oxygenase mpaB/mpaB'/Rubber oxygenase catalytic domain-containing protein</fullName>
    </recommendedName>
</protein>
<dbReference type="EMBL" id="ML742031">
    <property type="protein sequence ID" value="KAE8154197.1"/>
    <property type="molecule type" value="Genomic_DNA"/>
</dbReference>